<dbReference type="AlphaFoldDB" id="A0A0G0ZEB3"/>
<feature type="transmembrane region" description="Helical" evidence="1">
    <location>
        <begin position="154"/>
        <end position="171"/>
    </location>
</feature>
<reference evidence="2 3" key="1">
    <citation type="journal article" date="2015" name="Nature">
        <title>rRNA introns, odd ribosomes, and small enigmatic genomes across a large radiation of phyla.</title>
        <authorList>
            <person name="Brown C.T."/>
            <person name="Hug L.A."/>
            <person name="Thomas B.C."/>
            <person name="Sharon I."/>
            <person name="Castelle C.J."/>
            <person name="Singh A."/>
            <person name="Wilkins M.J."/>
            <person name="Williams K.H."/>
            <person name="Banfield J.F."/>
        </authorList>
    </citation>
    <scope>NUCLEOTIDE SEQUENCE [LARGE SCALE GENOMIC DNA]</scope>
</reference>
<feature type="transmembrane region" description="Helical" evidence="1">
    <location>
        <begin position="268"/>
        <end position="285"/>
    </location>
</feature>
<organism evidence="2 3">
    <name type="scientific">Candidatus Gottesmanbacteria bacterium GW2011_GWA2_42_18</name>
    <dbReference type="NCBI Taxonomy" id="1618442"/>
    <lineage>
        <taxon>Bacteria</taxon>
        <taxon>Candidatus Gottesmaniibacteriota</taxon>
    </lineage>
</organism>
<feature type="transmembrane region" description="Helical" evidence="1">
    <location>
        <begin position="114"/>
        <end position="133"/>
    </location>
</feature>
<accession>A0A0G0ZEB3</accession>
<feature type="transmembrane region" description="Helical" evidence="1">
    <location>
        <begin position="236"/>
        <end position="256"/>
    </location>
</feature>
<comment type="caution">
    <text evidence="2">The sequence shown here is derived from an EMBL/GenBank/DDBJ whole genome shotgun (WGS) entry which is preliminary data.</text>
</comment>
<evidence type="ECO:0000256" key="1">
    <source>
        <dbReference type="SAM" id="Phobius"/>
    </source>
</evidence>
<dbReference type="Proteomes" id="UP000034320">
    <property type="component" value="Unassembled WGS sequence"/>
</dbReference>
<evidence type="ECO:0000313" key="2">
    <source>
        <dbReference type="EMBL" id="KKS47072.1"/>
    </source>
</evidence>
<evidence type="ECO:0000313" key="3">
    <source>
        <dbReference type="Proteomes" id="UP000034320"/>
    </source>
</evidence>
<feature type="transmembrane region" description="Helical" evidence="1">
    <location>
        <begin position="88"/>
        <end position="108"/>
    </location>
</feature>
<feature type="transmembrane region" description="Helical" evidence="1">
    <location>
        <begin position="62"/>
        <end position="79"/>
    </location>
</feature>
<proteinExistence type="predicted"/>
<dbReference type="EMBL" id="LCDD01000009">
    <property type="protein sequence ID" value="KKS47072.1"/>
    <property type="molecule type" value="Genomic_DNA"/>
</dbReference>
<keyword evidence="1" id="KW-0812">Transmembrane</keyword>
<feature type="transmembrane region" description="Helical" evidence="1">
    <location>
        <begin position="209"/>
        <end position="230"/>
    </location>
</feature>
<feature type="transmembrane region" description="Helical" evidence="1">
    <location>
        <begin position="177"/>
        <end position="197"/>
    </location>
</feature>
<protein>
    <submittedName>
        <fullName evidence="2">Uncharacterized protein</fullName>
    </submittedName>
</protein>
<keyword evidence="1" id="KW-0472">Membrane</keyword>
<keyword evidence="1" id="KW-1133">Transmembrane helix</keyword>
<sequence>MYKRLKINEEKKRKKKTKKPNFRVLKKVLFFLEKRERFAFQTVVLTGGVLITQLIWQDVRFPMVFFLSFLSYILTAWSLKEDIEDKEWLLLFILPVFFTASLSLFYFLLPPRMIIRLTTSIIFAVGTYAILLIENIYNVAAERSIQLLRAAQSIGLLLTLTVIFLTANIIYSLRLGFMANAIILAVISFFLSLQSLWSVKVENRLSPRLITHAAVIATCIGELSLALSFWPIENASYSLLIAAAYYSLVGIIQQYLNERLFFNIVREYILVFLFTFTLTFITTRWG</sequence>
<name>A0A0G0ZEB3_9BACT</name>
<feature type="transmembrane region" description="Helical" evidence="1">
    <location>
        <begin position="38"/>
        <end position="56"/>
    </location>
</feature>
<gene>
    <name evidence="2" type="ORF">UV09_C0009G0011</name>
</gene>